<dbReference type="InterPro" id="IPR013785">
    <property type="entry name" value="Aldolase_TIM"/>
</dbReference>
<comment type="caution">
    <text evidence="3">The sequence shown here is derived from an EMBL/GenBank/DDBJ whole genome shotgun (WGS) entry which is preliminary data.</text>
</comment>
<reference evidence="3 4" key="1">
    <citation type="journal article" date="2016" name="Nat. Commun.">
        <title>Thousands of microbial genomes shed light on interconnected biogeochemical processes in an aquifer system.</title>
        <authorList>
            <person name="Anantharaman K."/>
            <person name="Brown C.T."/>
            <person name="Hug L.A."/>
            <person name="Sharon I."/>
            <person name="Castelle C.J."/>
            <person name="Probst A.J."/>
            <person name="Thomas B.C."/>
            <person name="Singh A."/>
            <person name="Wilkins M.J."/>
            <person name="Karaoz U."/>
            <person name="Brodie E.L."/>
            <person name="Williams K.H."/>
            <person name="Hubbard S.S."/>
            <person name="Banfield J.F."/>
        </authorList>
    </citation>
    <scope>NUCLEOTIDE SEQUENCE [LARGE SCALE GENOMIC DNA]</scope>
</reference>
<dbReference type="AlphaFoldDB" id="A0A1G1W5A9"/>
<name>A0A1G1W5A9_9BACT</name>
<sequence length="211" mass="23514">MVEVLPAIFAETKEVYEEKLRKVEPFVEWVHIDIEDGKFAPKTTIGSEVVGYFKTSAKKEIQLLVKYPDDWVDDFFKIAQASRIIFPVEVEPSGGLKEVIKHIQNHGVEVGVVLNPETSISKIDHIIPDLDLVSIMSVHPGPSGQKFIPDVLPKIDYVKKNAPRIKVEIDGGINLENAKAAKEVGVDIIVAGEYIFGSENIERAIEDLKNI</sequence>
<keyword evidence="1" id="KW-0479">Metal-binding</keyword>
<accession>A0A1G1W5A9</accession>
<proteinExistence type="predicted"/>
<dbReference type="InterPro" id="IPR011060">
    <property type="entry name" value="RibuloseP-bd_barrel"/>
</dbReference>
<dbReference type="InterPro" id="IPR000056">
    <property type="entry name" value="Ribul_P_3_epim-like"/>
</dbReference>
<gene>
    <name evidence="3" type="ORF">A2Y57_02815</name>
</gene>
<evidence type="ECO:0000256" key="1">
    <source>
        <dbReference type="ARBA" id="ARBA00022723"/>
    </source>
</evidence>
<dbReference type="EMBL" id="MHCQ01000049">
    <property type="protein sequence ID" value="OGY22859.1"/>
    <property type="molecule type" value="Genomic_DNA"/>
</dbReference>
<evidence type="ECO:0000313" key="4">
    <source>
        <dbReference type="Proteomes" id="UP000177103"/>
    </source>
</evidence>
<evidence type="ECO:0000256" key="2">
    <source>
        <dbReference type="ARBA" id="ARBA00023235"/>
    </source>
</evidence>
<organism evidence="3 4">
    <name type="scientific">Candidatus Woykebacteria bacterium RBG_13_40_7b</name>
    <dbReference type="NCBI Taxonomy" id="1802594"/>
    <lineage>
        <taxon>Bacteria</taxon>
        <taxon>Candidatus Woykeibacteriota</taxon>
    </lineage>
</organism>
<dbReference type="PANTHER" id="PTHR11749">
    <property type="entry name" value="RIBULOSE-5-PHOSPHATE-3-EPIMERASE"/>
    <property type="match status" value="1"/>
</dbReference>
<dbReference type="Proteomes" id="UP000177103">
    <property type="component" value="Unassembled WGS sequence"/>
</dbReference>
<evidence type="ECO:0000313" key="3">
    <source>
        <dbReference type="EMBL" id="OGY22859.1"/>
    </source>
</evidence>
<keyword evidence="2" id="KW-0413">Isomerase</keyword>
<dbReference type="SUPFAM" id="SSF51366">
    <property type="entry name" value="Ribulose-phoshate binding barrel"/>
    <property type="match status" value="1"/>
</dbReference>
<evidence type="ECO:0008006" key="5">
    <source>
        <dbReference type="Google" id="ProtNLM"/>
    </source>
</evidence>
<dbReference type="CDD" id="cd00429">
    <property type="entry name" value="RPE"/>
    <property type="match status" value="1"/>
</dbReference>
<dbReference type="Gene3D" id="3.20.20.70">
    <property type="entry name" value="Aldolase class I"/>
    <property type="match status" value="1"/>
</dbReference>
<dbReference type="PROSITE" id="PS01086">
    <property type="entry name" value="RIBUL_P_3_EPIMER_2"/>
    <property type="match status" value="1"/>
</dbReference>
<dbReference type="GO" id="GO:0046872">
    <property type="term" value="F:metal ion binding"/>
    <property type="evidence" value="ECO:0007669"/>
    <property type="project" value="UniProtKB-KW"/>
</dbReference>
<protein>
    <recommendedName>
        <fullName evidence="5">Ribulose-phosphate 3-epimerase</fullName>
    </recommendedName>
</protein>
<dbReference type="GO" id="GO:0016857">
    <property type="term" value="F:racemase and epimerase activity, acting on carbohydrates and derivatives"/>
    <property type="evidence" value="ECO:0007669"/>
    <property type="project" value="InterPro"/>
</dbReference>
<dbReference type="Pfam" id="PF00834">
    <property type="entry name" value="Ribul_P_3_epim"/>
    <property type="match status" value="1"/>
</dbReference>
<dbReference type="GO" id="GO:0005975">
    <property type="term" value="P:carbohydrate metabolic process"/>
    <property type="evidence" value="ECO:0007669"/>
    <property type="project" value="InterPro"/>
</dbReference>